<keyword evidence="4" id="KW-1185">Reference proteome</keyword>
<evidence type="ECO:0000313" key="3">
    <source>
        <dbReference type="EMBL" id="ADL33656.1"/>
    </source>
</evidence>
<dbReference type="Pfam" id="PF00990">
    <property type="entry name" value="GGDEF"/>
    <property type="match status" value="1"/>
</dbReference>
<dbReference type="GO" id="GO:0052621">
    <property type="term" value="F:diguanylate cyclase activity"/>
    <property type="evidence" value="ECO:0007669"/>
    <property type="project" value="TreeGrafter"/>
</dbReference>
<organism evidence="3 4">
    <name type="scientific">Butyrivibrio proteoclasticus (strain ATCC 51982 / DSM 14932 / B316)</name>
    <name type="common">Clostridium proteoclasticum</name>
    <dbReference type="NCBI Taxonomy" id="515622"/>
    <lineage>
        <taxon>Bacteria</taxon>
        <taxon>Bacillati</taxon>
        <taxon>Bacillota</taxon>
        <taxon>Clostridia</taxon>
        <taxon>Lachnospirales</taxon>
        <taxon>Lachnospiraceae</taxon>
        <taxon>Butyrivibrio</taxon>
    </lineage>
</organism>
<keyword evidence="1" id="KW-0812">Transmembrane</keyword>
<evidence type="ECO:0000313" key="4">
    <source>
        <dbReference type="Proteomes" id="UP000001299"/>
    </source>
</evidence>
<keyword evidence="1" id="KW-0472">Membrane</keyword>
<dbReference type="InterPro" id="IPR029787">
    <property type="entry name" value="Nucleotide_cyclase"/>
</dbReference>
<feature type="transmembrane region" description="Helical" evidence="1">
    <location>
        <begin position="88"/>
        <end position="107"/>
    </location>
</feature>
<dbReference type="InterPro" id="IPR000160">
    <property type="entry name" value="GGDEF_dom"/>
</dbReference>
<dbReference type="HOGENOM" id="CLU_542571_0_0_9"/>
<dbReference type="NCBIfam" id="TIGR00254">
    <property type="entry name" value="GGDEF"/>
    <property type="match status" value="1"/>
</dbReference>
<accession>E0S1I1</accession>
<evidence type="ECO:0000256" key="1">
    <source>
        <dbReference type="SAM" id="Phobius"/>
    </source>
</evidence>
<name>E0S1I1_BUTPB</name>
<dbReference type="EMBL" id="CP001810">
    <property type="protein sequence ID" value="ADL33656.1"/>
    <property type="molecule type" value="Genomic_DNA"/>
</dbReference>
<dbReference type="PANTHER" id="PTHR45138">
    <property type="entry name" value="REGULATORY COMPONENTS OF SENSORY TRANSDUCTION SYSTEM"/>
    <property type="match status" value="1"/>
</dbReference>
<gene>
    <name evidence="3" type="ordered locus">bpr_I0914</name>
</gene>
<dbReference type="InterPro" id="IPR043128">
    <property type="entry name" value="Rev_trsase/Diguanyl_cyclase"/>
</dbReference>
<dbReference type="eggNOG" id="COG2199">
    <property type="taxonomic scope" value="Bacteria"/>
</dbReference>
<proteinExistence type="predicted"/>
<sequence>MIKKFFFPSIDKDVLEIMDKISTKGIENISLIVAIFEAITLAIFVLTRKSFGSEEWKSITSVLFCVATCTCGYFSAKYILREKKLKHILVTMLNAIYLMLMSLWGMWASYRRYGRGEQILTFYAVEVMVVCFIALKPWVSTALTISSYIILYLVLYLVDGAAGINIINYSILALVSAIGMGVRYHTLIRASQATVELQKTKDSEIQDKINMLQAIANIYDKVNLIDFVNNYEMSVRSKEQIKHDIDPVSQTHTVMSRMIRKRLMPDQLDSFIEYTNLKTVRSRLAGKRLLSDDFIDVVDGWFRAQYIPVEVDENGIPSRIVFTTRNVDDEKKREERLVRIAMTDELTRLFNRRSYEEDLASYRENGLDKDFIILSADVNGLKKVNDTIGHAAGDELIKGAADCLVLAIGNKGKVYRTGGDEFIALIHADNPQKICADIESCVNEWHGKFSESLTISIGVAAYADNQDLNVNELEKKADNEMYQAKARYYAAKGVDRRASGKR</sequence>
<dbReference type="Proteomes" id="UP000001299">
    <property type="component" value="Chromosome 1"/>
</dbReference>
<feature type="transmembrane region" description="Helical" evidence="1">
    <location>
        <begin position="28"/>
        <end position="46"/>
    </location>
</feature>
<reference evidence="3 4" key="1">
    <citation type="journal article" date="2010" name="PLoS ONE">
        <title>The glycobiome of the rumen bacterium Butyrivibrio proteoclasticus B316(T) highlights adaptation to a polysaccharide-rich environment.</title>
        <authorList>
            <person name="Kelly W.J."/>
            <person name="Leahy S.C."/>
            <person name="Altermann E."/>
            <person name="Yeoman C.J."/>
            <person name="Dunne J.C."/>
            <person name="Kong Z."/>
            <person name="Pacheco D.M."/>
            <person name="Li D."/>
            <person name="Noel S.J."/>
            <person name="Moon C.D."/>
            <person name="Cookson A.L."/>
            <person name="Attwood G.T."/>
        </authorList>
    </citation>
    <scope>NUCLEOTIDE SEQUENCE [LARGE SCALE GENOMIC DNA]</scope>
    <source>
        <strain evidence="4">ATCC 51982 / DSM 14932 / B316</strain>
    </source>
</reference>
<dbReference type="Gene3D" id="3.30.70.270">
    <property type="match status" value="1"/>
</dbReference>
<dbReference type="KEGG" id="bpb:bpr_I0914"/>
<dbReference type="STRING" id="515622.bpr_I0914"/>
<dbReference type="PANTHER" id="PTHR45138:SF9">
    <property type="entry name" value="DIGUANYLATE CYCLASE DGCM-RELATED"/>
    <property type="match status" value="1"/>
</dbReference>
<feature type="transmembrane region" description="Helical" evidence="1">
    <location>
        <begin position="58"/>
        <end position="76"/>
    </location>
</feature>
<evidence type="ECO:0000259" key="2">
    <source>
        <dbReference type="PROSITE" id="PS50887"/>
    </source>
</evidence>
<dbReference type="RefSeq" id="WP_013280312.1">
    <property type="nucleotide sequence ID" value="NC_014387.1"/>
</dbReference>
<dbReference type="InterPro" id="IPR050469">
    <property type="entry name" value="Diguanylate_Cyclase"/>
</dbReference>
<dbReference type="SMART" id="SM00267">
    <property type="entry name" value="GGDEF"/>
    <property type="match status" value="1"/>
</dbReference>
<feature type="transmembrane region" description="Helical" evidence="1">
    <location>
        <begin position="119"/>
        <end position="135"/>
    </location>
</feature>
<dbReference type="PROSITE" id="PS50887">
    <property type="entry name" value="GGDEF"/>
    <property type="match status" value="1"/>
</dbReference>
<feature type="domain" description="GGDEF" evidence="2">
    <location>
        <begin position="369"/>
        <end position="502"/>
    </location>
</feature>
<dbReference type="AlphaFoldDB" id="E0S1I1"/>
<protein>
    <submittedName>
        <fullName evidence="3">GGDEF domain-containing protein</fullName>
    </submittedName>
</protein>
<dbReference type="CDD" id="cd01949">
    <property type="entry name" value="GGDEF"/>
    <property type="match status" value="1"/>
</dbReference>
<keyword evidence="1" id="KW-1133">Transmembrane helix</keyword>
<dbReference type="SUPFAM" id="SSF55073">
    <property type="entry name" value="Nucleotide cyclase"/>
    <property type="match status" value="1"/>
</dbReference>